<dbReference type="EMBL" id="MN739411">
    <property type="protein sequence ID" value="QHT03433.1"/>
    <property type="molecule type" value="Genomic_DNA"/>
</dbReference>
<dbReference type="Gene3D" id="3.20.190.10">
    <property type="entry name" value="MutM-like, N-terminal"/>
    <property type="match status" value="1"/>
</dbReference>
<dbReference type="SUPFAM" id="SSF81624">
    <property type="entry name" value="N-terminal domain of MutM-like DNA repair proteins"/>
    <property type="match status" value="1"/>
</dbReference>
<dbReference type="SUPFAM" id="SSF46946">
    <property type="entry name" value="S13-like H2TH domain"/>
    <property type="match status" value="1"/>
</dbReference>
<proteinExistence type="inferred from homology"/>
<reference evidence="3" key="1">
    <citation type="journal article" date="2020" name="Nature">
        <title>Giant virus diversity and host interactions through global metagenomics.</title>
        <authorList>
            <person name="Schulz F."/>
            <person name="Roux S."/>
            <person name="Paez-Espino D."/>
            <person name="Jungbluth S."/>
            <person name="Walsh D.A."/>
            <person name="Denef V.J."/>
            <person name="McMahon K.D."/>
            <person name="Konstantinidis K.T."/>
            <person name="Eloe-Fadrosh E.A."/>
            <person name="Kyrpides N.C."/>
            <person name="Woyke T."/>
        </authorList>
    </citation>
    <scope>NUCLEOTIDE SEQUENCE</scope>
    <source>
        <strain evidence="3">GVMAG-M-3300021079-18</strain>
    </source>
</reference>
<evidence type="ECO:0000259" key="2">
    <source>
        <dbReference type="SMART" id="SM01232"/>
    </source>
</evidence>
<sequence length="322" mass="37067">MSWRHSSSSSFDHIVAFRKPDGKKKRLSFDHFQSNKKKTQFSNQLFVKRYRETMPEGPETLKQVDFLLSLFSARLEEYQFVGLEVLSDRFPNLNLNALKRALDLPLQDIFCKGKNYFIKLSQDVFLSAHHGMDGWWTNEAGDKNAHIKLSFARYEYTDGEITDILEEVDIWFVNLRFGQFEIGLGQEKLQDKLDELASGFIGRFLLTQADWDRAVSGFGPKKKVRDALMDQYCLCSGLGNYLLCEILYVAKLHPNALFSKMTKQQKRNLFQICLDVVVGHYSGGRKKQIYKQKVAPCGEEIVAQVFGQRTAHWVPTVQTIGV</sequence>
<dbReference type="GO" id="GO:0005634">
    <property type="term" value="C:nucleus"/>
    <property type="evidence" value="ECO:0007669"/>
    <property type="project" value="TreeGrafter"/>
</dbReference>
<comment type="similarity">
    <text evidence="1">Belongs to the FPG family.</text>
</comment>
<evidence type="ECO:0000313" key="3">
    <source>
        <dbReference type="EMBL" id="QHT03433.1"/>
    </source>
</evidence>
<dbReference type="PANTHER" id="PTHR22993:SF9">
    <property type="entry name" value="FORMAMIDOPYRIMIDINE-DNA GLYCOSYLASE"/>
    <property type="match status" value="1"/>
</dbReference>
<dbReference type="AlphaFoldDB" id="A0A6C0CGL0"/>
<dbReference type="SMART" id="SM01232">
    <property type="entry name" value="H2TH"/>
    <property type="match status" value="1"/>
</dbReference>
<dbReference type="GO" id="GO:0003906">
    <property type="term" value="F:DNA-(apurinic or apyrimidinic site) endonuclease activity"/>
    <property type="evidence" value="ECO:0007669"/>
    <property type="project" value="InterPro"/>
</dbReference>
<protein>
    <recommendedName>
        <fullName evidence="2">Formamidopyrimidine-DNA glycosylase H2TH DNA-binding domain-containing protein</fullName>
    </recommendedName>
</protein>
<dbReference type="GO" id="GO:0006284">
    <property type="term" value="P:base-excision repair"/>
    <property type="evidence" value="ECO:0007669"/>
    <property type="project" value="InterPro"/>
</dbReference>
<dbReference type="InterPro" id="IPR015886">
    <property type="entry name" value="H2TH_FPG"/>
</dbReference>
<organism evidence="3">
    <name type="scientific">viral metagenome</name>
    <dbReference type="NCBI Taxonomy" id="1070528"/>
    <lineage>
        <taxon>unclassified sequences</taxon>
        <taxon>metagenomes</taxon>
        <taxon>organismal metagenomes</taxon>
    </lineage>
</organism>
<dbReference type="GO" id="GO:0003684">
    <property type="term" value="F:damaged DNA binding"/>
    <property type="evidence" value="ECO:0007669"/>
    <property type="project" value="InterPro"/>
</dbReference>
<dbReference type="PANTHER" id="PTHR22993">
    <property type="entry name" value="FORMAMIDOPYRIMIDINE-DNA GLYCOSYLASE"/>
    <property type="match status" value="1"/>
</dbReference>
<dbReference type="InterPro" id="IPR035937">
    <property type="entry name" value="FPG_N"/>
</dbReference>
<dbReference type="GO" id="GO:0008270">
    <property type="term" value="F:zinc ion binding"/>
    <property type="evidence" value="ECO:0007669"/>
    <property type="project" value="InterPro"/>
</dbReference>
<name>A0A6C0CGL0_9ZZZZ</name>
<evidence type="ECO:0000256" key="1">
    <source>
        <dbReference type="ARBA" id="ARBA00009409"/>
    </source>
</evidence>
<accession>A0A6C0CGL0</accession>
<dbReference type="Gene3D" id="1.10.8.50">
    <property type="match status" value="1"/>
</dbReference>
<feature type="domain" description="Formamidopyrimidine-DNA glycosylase H2TH DNA-binding" evidence="2">
    <location>
        <begin position="201"/>
        <end position="287"/>
    </location>
</feature>
<dbReference type="GO" id="GO:0019104">
    <property type="term" value="F:DNA N-glycosylase activity"/>
    <property type="evidence" value="ECO:0007669"/>
    <property type="project" value="TreeGrafter"/>
</dbReference>
<dbReference type="InterPro" id="IPR010979">
    <property type="entry name" value="Ribosomal_uS13-like_H2TH"/>
</dbReference>